<feature type="transmembrane region" description="Helical" evidence="8">
    <location>
        <begin position="133"/>
        <end position="153"/>
    </location>
</feature>
<feature type="transmembrane region" description="Helical" evidence="8">
    <location>
        <begin position="186"/>
        <end position="205"/>
    </location>
</feature>
<evidence type="ECO:0000256" key="3">
    <source>
        <dbReference type="ARBA" id="ARBA00022692"/>
    </source>
</evidence>
<evidence type="ECO:0000256" key="7">
    <source>
        <dbReference type="ARBA" id="ARBA00023136"/>
    </source>
</evidence>
<keyword evidence="4" id="KW-0571">Peptide transport</keyword>
<feature type="transmembrane region" description="Helical" evidence="8">
    <location>
        <begin position="295"/>
        <end position="317"/>
    </location>
</feature>
<keyword evidence="3 8" id="KW-0812">Transmembrane</keyword>
<evidence type="ECO:0000256" key="6">
    <source>
        <dbReference type="ARBA" id="ARBA00022989"/>
    </source>
</evidence>
<evidence type="ECO:0000313" key="11">
    <source>
        <dbReference type="Proteomes" id="UP000677228"/>
    </source>
</evidence>
<evidence type="ECO:0000256" key="2">
    <source>
        <dbReference type="ARBA" id="ARBA00022448"/>
    </source>
</evidence>
<dbReference type="EMBL" id="CAJNOK010003749">
    <property type="protein sequence ID" value="CAF0912932.1"/>
    <property type="molecule type" value="Genomic_DNA"/>
</dbReference>
<keyword evidence="5" id="KW-0653">Protein transport</keyword>
<dbReference type="PANTHER" id="PTHR22601">
    <property type="entry name" value="ISP4 LIKE PROTEIN"/>
    <property type="match status" value="1"/>
</dbReference>
<feature type="transmembrane region" description="Helical" evidence="8">
    <location>
        <begin position="329"/>
        <end position="349"/>
    </location>
</feature>
<organism evidence="9 11">
    <name type="scientific">Didymodactylos carnosus</name>
    <dbReference type="NCBI Taxonomy" id="1234261"/>
    <lineage>
        <taxon>Eukaryota</taxon>
        <taxon>Metazoa</taxon>
        <taxon>Spiralia</taxon>
        <taxon>Gnathifera</taxon>
        <taxon>Rotifera</taxon>
        <taxon>Eurotatoria</taxon>
        <taxon>Bdelloidea</taxon>
        <taxon>Philodinida</taxon>
        <taxon>Philodinidae</taxon>
        <taxon>Didymodactylos</taxon>
    </lineage>
</organism>
<dbReference type="InterPro" id="IPR004648">
    <property type="entry name" value="Oligpept_transpt"/>
</dbReference>
<evidence type="ECO:0000256" key="4">
    <source>
        <dbReference type="ARBA" id="ARBA00022856"/>
    </source>
</evidence>
<evidence type="ECO:0000256" key="5">
    <source>
        <dbReference type="ARBA" id="ARBA00022927"/>
    </source>
</evidence>
<dbReference type="Pfam" id="PF03169">
    <property type="entry name" value="OPT"/>
    <property type="match status" value="1"/>
</dbReference>
<feature type="transmembrane region" description="Helical" evidence="8">
    <location>
        <begin position="394"/>
        <end position="421"/>
    </location>
</feature>
<reference evidence="9" key="1">
    <citation type="submission" date="2021-02" db="EMBL/GenBank/DDBJ databases">
        <authorList>
            <person name="Nowell W R."/>
        </authorList>
    </citation>
    <scope>NUCLEOTIDE SEQUENCE</scope>
</reference>
<dbReference type="GO" id="GO:0035673">
    <property type="term" value="F:oligopeptide transmembrane transporter activity"/>
    <property type="evidence" value="ECO:0007669"/>
    <property type="project" value="InterPro"/>
</dbReference>
<dbReference type="AlphaFoldDB" id="A0A8S2DKA9"/>
<protein>
    <submittedName>
        <fullName evidence="9">Uncharacterized protein</fullName>
    </submittedName>
</protein>
<evidence type="ECO:0000256" key="8">
    <source>
        <dbReference type="SAM" id="Phobius"/>
    </source>
</evidence>
<keyword evidence="7 8" id="KW-0472">Membrane</keyword>
<evidence type="ECO:0000313" key="9">
    <source>
        <dbReference type="EMBL" id="CAF0912932.1"/>
    </source>
</evidence>
<dbReference type="InterPro" id="IPR004813">
    <property type="entry name" value="OPT"/>
</dbReference>
<evidence type="ECO:0000313" key="10">
    <source>
        <dbReference type="EMBL" id="CAF3691748.1"/>
    </source>
</evidence>
<gene>
    <name evidence="9" type="ORF">OVA965_LOCUS10217</name>
    <name evidence="10" type="ORF">TMI583_LOCUS10213</name>
</gene>
<feature type="transmembrane region" description="Helical" evidence="8">
    <location>
        <begin position="57"/>
        <end position="79"/>
    </location>
</feature>
<feature type="transmembrane region" description="Helical" evidence="8">
    <location>
        <begin position="361"/>
        <end position="382"/>
    </location>
</feature>
<name>A0A8S2DKA9_9BILA</name>
<dbReference type="GO" id="GO:0015031">
    <property type="term" value="P:protein transport"/>
    <property type="evidence" value="ECO:0007669"/>
    <property type="project" value="UniProtKB-KW"/>
</dbReference>
<keyword evidence="2" id="KW-0813">Transport</keyword>
<keyword evidence="6 8" id="KW-1133">Transmembrane helix</keyword>
<sequence length="492" mass="56113">MMPILTTFSWICLIQPRSILLSQLTSCHGLGLGGGCLQFDWNSITAFLGSPIVPPFWSQLNIFVGFILFAWIVVPFTYYTNLWNTKLFPIVSNNLYTINGTVYKHTFILDKQSQFNETAYELYSPVRMTVMFAFHYGIHFAILTSIIMHTILWHSQDLITQLKTLIKNSLSTKVIITTRNTVVPDYWFVILFVVTFIVTIIMCHIGQLIPVYYLFVAIIIPFLFILPAGIIVAITGQWINVNVLCDFVGGLLLHGNPIGNITFLTFAREPLLNALSLCSELKNGDYLKIPTRSLFIAHLLGMLIGGFVNYTTSSYMLNTVENICTLENPLWSCPKILTLYSTSVIWGILGPRKIFGKISPYSHLLWGFLLGLLLPILFWFIYKKIYPQRHWLKYIHVPVMLIGIGMMPTTSAGNYVTWLLIGFVCNYILHKYSLQWWKQYAYIFSIAMDSGVAVSGIFIFFIFSHQNIKFPKWWGLANDGGCPLARKTFSGK</sequence>
<accession>A0A8S2DKA9</accession>
<feature type="transmembrane region" description="Helical" evidence="8">
    <location>
        <begin position="212"/>
        <end position="234"/>
    </location>
</feature>
<evidence type="ECO:0000256" key="1">
    <source>
        <dbReference type="ARBA" id="ARBA00004141"/>
    </source>
</evidence>
<dbReference type="Proteomes" id="UP000677228">
    <property type="component" value="Unassembled WGS sequence"/>
</dbReference>
<comment type="subcellular location">
    <subcellularLocation>
        <location evidence="1">Membrane</location>
        <topology evidence="1">Multi-pass membrane protein</topology>
    </subcellularLocation>
</comment>
<dbReference type="Proteomes" id="UP000682733">
    <property type="component" value="Unassembled WGS sequence"/>
</dbReference>
<dbReference type="GO" id="GO:0016020">
    <property type="term" value="C:membrane"/>
    <property type="evidence" value="ECO:0007669"/>
    <property type="project" value="UniProtKB-SubCell"/>
</dbReference>
<proteinExistence type="predicted"/>
<dbReference type="EMBL" id="CAJOBA010003750">
    <property type="protein sequence ID" value="CAF3691748.1"/>
    <property type="molecule type" value="Genomic_DNA"/>
</dbReference>
<dbReference type="NCBIfam" id="TIGR00728">
    <property type="entry name" value="OPT_sfam"/>
    <property type="match status" value="1"/>
</dbReference>
<feature type="transmembrane region" description="Helical" evidence="8">
    <location>
        <begin position="441"/>
        <end position="463"/>
    </location>
</feature>
<comment type="caution">
    <text evidence="9">The sequence shown here is derived from an EMBL/GenBank/DDBJ whole genome shotgun (WGS) entry which is preliminary data.</text>
</comment>